<dbReference type="EMBL" id="BLLG01000004">
    <property type="protein sequence ID" value="GFH35598.1"/>
    <property type="molecule type" value="Genomic_DNA"/>
</dbReference>
<comment type="caution">
    <text evidence="2">The sequence shown here is derived from an EMBL/GenBank/DDBJ whole genome shotgun (WGS) entry which is preliminary data.</text>
</comment>
<organism evidence="2 3">
    <name type="scientific">Streptomyces pacificus</name>
    <dbReference type="NCBI Taxonomy" id="2705029"/>
    <lineage>
        <taxon>Bacteria</taxon>
        <taxon>Bacillati</taxon>
        <taxon>Actinomycetota</taxon>
        <taxon>Actinomycetes</taxon>
        <taxon>Kitasatosporales</taxon>
        <taxon>Streptomycetaceae</taxon>
        <taxon>Streptomyces</taxon>
    </lineage>
</organism>
<feature type="region of interest" description="Disordered" evidence="1">
    <location>
        <begin position="58"/>
        <end position="77"/>
    </location>
</feature>
<accession>A0A6A0ASB7</accession>
<feature type="compositionally biased region" description="Gly residues" evidence="1">
    <location>
        <begin position="66"/>
        <end position="77"/>
    </location>
</feature>
<name>A0A6A0ASB7_9ACTN</name>
<dbReference type="AlphaFoldDB" id="A0A6A0ASB7"/>
<proteinExistence type="predicted"/>
<dbReference type="Proteomes" id="UP000484988">
    <property type="component" value="Unassembled WGS sequence"/>
</dbReference>
<gene>
    <name evidence="2" type="ORF">SCWH03_18190</name>
</gene>
<reference evidence="2 3" key="1">
    <citation type="submission" date="2020-02" db="EMBL/GenBank/DDBJ databases">
        <title>Whole Genome Shotgun Sequence of Streptomyces sp. strain CWH03.</title>
        <authorList>
            <person name="Dohra H."/>
            <person name="Kodani S."/>
            <person name="Yamamura H."/>
        </authorList>
    </citation>
    <scope>NUCLEOTIDE SEQUENCE [LARGE SCALE GENOMIC DNA]</scope>
    <source>
        <strain evidence="2 3">CWH03</strain>
    </source>
</reference>
<protein>
    <submittedName>
        <fullName evidence="2">Uncharacterized protein</fullName>
    </submittedName>
</protein>
<sequence length="77" mass="8059">MSMTKDSSWPEWTKPRAGLQPSEVTTAWAIPYMHWAAAVTAWFQPVHLPCDGEAASGIGPLPGLRLGEGGGAAEGPA</sequence>
<evidence type="ECO:0000313" key="3">
    <source>
        <dbReference type="Proteomes" id="UP000484988"/>
    </source>
</evidence>
<evidence type="ECO:0000256" key="1">
    <source>
        <dbReference type="SAM" id="MobiDB-lite"/>
    </source>
</evidence>
<keyword evidence="3" id="KW-1185">Reference proteome</keyword>
<feature type="region of interest" description="Disordered" evidence="1">
    <location>
        <begin position="1"/>
        <end position="20"/>
    </location>
</feature>
<evidence type="ECO:0000313" key="2">
    <source>
        <dbReference type="EMBL" id="GFH35598.1"/>
    </source>
</evidence>